<name>A0A2U2CEX1_9RHOB</name>
<comment type="similarity">
    <text evidence="3">Belongs to the [NiFe]/[NiFeSe] hydrogenase large subunit family.</text>
</comment>
<keyword evidence="4 7" id="KW-0533">Nickel</keyword>
<comment type="cofactor">
    <cofactor evidence="1 7">
        <name>Ni(2+)</name>
        <dbReference type="ChEBI" id="CHEBI:49786"/>
    </cofactor>
</comment>
<keyword evidence="10" id="KW-1185">Reference proteome</keyword>
<evidence type="ECO:0000256" key="3">
    <source>
        <dbReference type="ARBA" id="ARBA00009292"/>
    </source>
</evidence>
<proteinExistence type="inferred from homology"/>
<feature type="binding site" evidence="7">
    <location>
        <position position="79"/>
    </location>
    <ligand>
        <name>Mg(2+)</name>
        <dbReference type="ChEBI" id="CHEBI:18420"/>
    </ligand>
</feature>
<organism evidence="9 10">
    <name type="scientific">Pararhodobacter marinus</name>
    <dbReference type="NCBI Taxonomy" id="2184063"/>
    <lineage>
        <taxon>Bacteria</taxon>
        <taxon>Pseudomonadati</taxon>
        <taxon>Pseudomonadota</taxon>
        <taxon>Alphaproteobacteria</taxon>
        <taxon>Rhodobacterales</taxon>
        <taxon>Paracoccaceae</taxon>
        <taxon>Pararhodobacter</taxon>
    </lineage>
</organism>
<comment type="caution">
    <text evidence="9">The sequence shown here is derived from an EMBL/GenBank/DDBJ whole genome shotgun (WGS) entry which is preliminary data.</text>
</comment>
<protein>
    <submittedName>
        <fullName evidence="9">HupV protein</fullName>
    </submittedName>
</protein>
<accession>A0A2U2CEX1</accession>
<reference evidence="9 10" key="1">
    <citation type="submission" date="2018-05" db="EMBL/GenBank/DDBJ databases">
        <title>Pararhodobacter marina sp. nov., isolated from deep-sea water of the Indian Ocean.</title>
        <authorList>
            <person name="Lai Q.Sr."/>
            <person name="Liu X."/>
            <person name="Shao Z."/>
        </authorList>
    </citation>
    <scope>NUCLEOTIDE SEQUENCE [LARGE SCALE GENOMIC DNA]</scope>
    <source>
        <strain evidence="9 10">CIC4N-9</strain>
    </source>
</reference>
<keyword evidence="7" id="KW-0460">Magnesium</keyword>
<feature type="binding site" evidence="7">
    <location>
        <position position="101"/>
    </location>
    <ligand>
        <name>Fe cation</name>
        <dbReference type="ChEBI" id="CHEBI:24875"/>
    </ligand>
</feature>
<dbReference type="GO" id="GO:0030313">
    <property type="term" value="C:cell envelope"/>
    <property type="evidence" value="ECO:0007669"/>
    <property type="project" value="UniProtKB-SubCell"/>
</dbReference>
<dbReference type="InterPro" id="IPR029014">
    <property type="entry name" value="NiFe-Hase_large"/>
</dbReference>
<keyword evidence="7" id="KW-0408">Iron</keyword>
<comment type="subcellular location">
    <subcellularLocation>
        <location evidence="2">Cell envelope</location>
    </subcellularLocation>
</comment>
<dbReference type="InterPro" id="IPR018194">
    <property type="entry name" value="Ni-dep_hyd_lsu_Ni_BS"/>
</dbReference>
<feature type="binding site" evidence="7">
    <location>
        <position position="98"/>
    </location>
    <ligand>
        <name>Ni(2+)</name>
        <dbReference type="ChEBI" id="CHEBI:49786"/>
    </ligand>
</feature>
<dbReference type="SUPFAM" id="SSF56762">
    <property type="entry name" value="HydB/Nqo4-like"/>
    <property type="match status" value="1"/>
</dbReference>
<feature type="region of interest" description="Disordered" evidence="8">
    <location>
        <begin position="1"/>
        <end position="35"/>
    </location>
</feature>
<evidence type="ECO:0000313" key="10">
    <source>
        <dbReference type="Proteomes" id="UP000244940"/>
    </source>
</evidence>
<comment type="cofactor">
    <cofactor evidence="7">
        <name>Fe cation</name>
        <dbReference type="ChEBI" id="CHEBI:24875"/>
    </cofactor>
</comment>
<dbReference type="EMBL" id="QEYD01000003">
    <property type="protein sequence ID" value="PWE30379.1"/>
    <property type="molecule type" value="Genomic_DNA"/>
</dbReference>
<dbReference type="OrthoDB" id="9761717at2"/>
<evidence type="ECO:0000256" key="5">
    <source>
        <dbReference type="ARBA" id="ARBA00022723"/>
    </source>
</evidence>
<dbReference type="GO" id="GO:0008901">
    <property type="term" value="F:ferredoxin hydrogenase activity"/>
    <property type="evidence" value="ECO:0007669"/>
    <property type="project" value="InterPro"/>
</dbReference>
<keyword evidence="5 7" id="KW-0479">Metal-binding</keyword>
<feature type="binding site" evidence="7">
    <location>
        <position position="509"/>
    </location>
    <ligand>
        <name>Fe cation</name>
        <dbReference type="ChEBI" id="CHEBI:24875"/>
    </ligand>
</feature>
<evidence type="ECO:0000256" key="1">
    <source>
        <dbReference type="ARBA" id="ARBA00001967"/>
    </source>
</evidence>
<feature type="binding site" evidence="7">
    <location>
        <position position="506"/>
    </location>
    <ligand>
        <name>Ni(2+)</name>
        <dbReference type="ChEBI" id="CHEBI:49786"/>
    </ligand>
</feature>
<dbReference type="PROSITE" id="PS00507">
    <property type="entry name" value="NI_HGENASE_L_1"/>
    <property type="match status" value="1"/>
</dbReference>
<feature type="binding site" evidence="7">
    <location>
        <position position="457"/>
    </location>
    <ligand>
        <name>Mg(2+)</name>
        <dbReference type="ChEBI" id="CHEBI:18420"/>
    </ligand>
</feature>
<gene>
    <name evidence="9" type="ORF">C4N9_06770</name>
</gene>
<evidence type="ECO:0000313" key="9">
    <source>
        <dbReference type="EMBL" id="PWE30379.1"/>
    </source>
</evidence>
<evidence type="ECO:0000256" key="4">
    <source>
        <dbReference type="ARBA" id="ARBA00022596"/>
    </source>
</evidence>
<feature type="binding site" evidence="7">
    <location>
        <position position="512"/>
    </location>
    <ligand>
        <name>Mg(2+)</name>
        <dbReference type="ChEBI" id="CHEBI:18420"/>
    </ligand>
</feature>
<keyword evidence="6" id="KW-0560">Oxidoreductase</keyword>
<dbReference type="PANTHER" id="PTHR42958">
    <property type="entry name" value="HYDROGENASE-2 LARGE CHAIN"/>
    <property type="match status" value="1"/>
</dbReference>
<sequence length="512" mass="54599">MVHGAGLAVQGGHAPAHRRQCGVGSHPRAARRQKEREVTRKLLVGPFNRVEGDLEIRLDIRDGAVASAQVNSPLFRGFEMMLAGKDPRDALTIVPRICGICSISQSAAAALALGQAAGVTPTPQGALATAILHAVENLADHVTHFALFFMPDFARPAYAGRDWHGQALERFTAMQGSAARQLTEGRAQLLHITGMLAGKWPHTLAIQPGGVTKAPDARDRVRILSTLRSFRRTLEATIFGAKLEEYAALATLSDLDGWQTGDAALFLRIAADLGLAASGQGPRRYLSAGAYPLGAQRLTRAGLLDRGTLKPFDPAQITEDLSHAWMLGDTAHPAQGQTVPDEDMREAAYSWCKAPRLGGQVVECGALARQAVDGHPLALALADEGGVRARVAARLLEIARTQIWLEEAAQALDPAATFLEPFTLPKNGQGVGLVEAARGTLGHWLRIEKGRIASYQIVAPTTWNFSPRDAQGVPGALEAALVGAPVAEGEETPLSVQHIVRSFDPCMVCTVH</sequence>
<evidence type="ECO:0000256" key="7">
    <source>
        <dbReference type="PIRSR" id="PIRSR601501-1"/>
    </source>
</evidence>
<dbReference type="Proteomes" id="UP000244940">
    <property type="component" value="Unassembled WGS sequence"/>
</dbReference>
<dbReference type="InterPro" id="IPR001501">
    <property type="entry name" value="Ni-dep_hyd_lsu"/>
</dbReference>
<dbReference type="GO" id="GO:0016151">
    <property type="term" value="F:nickel cation binding"/>
    <property type="evidence" value="ECO:0007669"/>
    <property type="project" value="InterPro"/>
</dbReference>
<dbReference type="AlphaFoldDB" id="A0A2U2CEX1"/>
<evidence type="ECO:0000256" key="6">
    <source>
        <dbReference type="ARBA" id="ARBA00023002"/>
    </source>
</evidence>
<dbReference type="InterPro" id="IPR050867">
    <property type="entry name" value="NiFe/NiFeSe_hydrgnase_LSU"/>
</dbReference>
<evidence type="ECO:0000256" key="8">
    <source>
        <dbReference type="SAM" id="MobiDB-lite"/>
    </source>
</evidence>
<dbReference type="Pfam" id="PF00374">
    <property type="entry name" value="NiFeSe_Hases"/>
    <property type="match status" value="2"/>
</dbReference>
<dbReference type="Gene3D" id="1.10.645.10">
    <property type="entry name" value="Cytochrome-c3 Hydrogenase, chain B"/>
    <property type="match status" value="1"/>
</dbReference>
<feature type="binding site" evidence="7">
    <location>
        <position position="101"/>
    </location>
    <ligand>
        <name>Ni(2+)</name>
        <dbReference type="ChEBI" id="CHEBI:49786"/>
    </ligand>
</feature>
<evidence type="ECO:0000256" key="2">
    <source>
        <dbReference type="ARBA" id="ARBA00004196"/>
    </source>
</evidence>
<dbReference type="PANTHER" id="PTHR42958:SF4">
    <property type="entry name" value="HYDROGENASE EXPRESSION_FORMATION PROTEIN HUPK"/>
    <property type="match status" value="1"/>
</dbReference>